<dbReference type="AlphaFoldDB" id="A0A0E9WN08"/>
<name>A0A0E9WN08_ANGAN</name>
<dbReference type="EMBL" id="GBXM01016866">
    <property type="protein sequence ID" value="JAH91711.1"/>
    <property type="molecule type" value="Transcribed_RNA"/>
</dbReference>
<accession>A0A0E9WN08</accession>
<proteinExistence type="predicted"/>
<evidence type="ECO:0000313" key="1">
    <source>
        <dbReference type="EMBL" id="JAH91711.1"/>
    </source>
</evidence>
<reference evidence="1" key="1">
    <citation type="submission" date="2014-11" db="EMBL/GenBank/DDBJ databases">
        <authorList>
            <person name="Amaro Gonzalez C."/>
        </authorList>
    </citation>
    <scope>NUCLEOTIDE SEQUENCE</scope>
</reference>
<organism evidence="1">
    <name type="scientific">Anguilla anguilla</name>
    <name type="common">European freshwater eel</name>
    <name type="synonym">Muraena anguilla</name>
    <dbReference type="NCBI Taxonomy" id="7936"/>
    <lineage>
        <taxon>Eukaryota</taxon>
        <taxon>Metazoa</taxon>
        <taxon>Chordata</taxon>
        <taxon>Craniata</taxon>
        <taxon>Vertebrata</taxon>
        <taxon>Euteleostomi</taxon>
        <taxon>Actinopterygii</taxon>
        <taxon>Neopterygii</taxon>
        <taxon>Teleostei</taxon>
        <taxon>Anguilliformes</taxon>
        <taxon>Anguillidae</taxon>
        <taxon>Anguilla</taxon>
    </lineage>
</organism>
<protein>
    <submittedName>
        <fullName evidence="1">Uncharacterized protein</fullName>
    </submittedName>
</protein>
<reference evidence="1" key="2">
    <citation type="journal article" date="2015" name="Fish Shellfish Immunol.">
        <title>Early steps in the European eel (Anguilla anguilla)-Vibrio vulnificus interaction in the gills: Role of the RtxA13 toxin.</title>
        <authorList>
            <person name="Callol A."/>
            <person name="Pajuelo D."/>
            <person name="Ebbesson L."/>
            <person name="Teles M."/>
            <person name="MacKenzie S."/>
            <person name="Amaro C."/>
        </authorList>
    </citation>
    <scope>NUCLEOTIDE SEQUENCE</scope>
</reference>
<sequence length="59" mass="6969">MTYTNKALDIRIQCVDRQQIELLRYLATAVPGHSFLRNLNFSCGQFSPFHPFRKHFLNN</sequence>